<evidence type="ECO:0000259" key="2">
    <source>
        <dbReference type="PROSITE" id="PS50127"/>
    </source>
</evidence>
<dbReference type="OrthoDB" id="109543at2759"/>
<evidence type="ECO:0000256" key="1">
    <source>
        <dbReference type="SAM" id="MobiDB-lite"/>
    </source>
</evidence>
<dbReference type="Proteomes" id="UP000247409">
    <property type="component" value="Unassembled WGS sequence"/>
</dbReference>
<dbReference type="InterPro" id="IPR016135">
    <property type="entry name" value="UBQ-conjugating_enzyme/RWD"/>
</dbReference>
<dbReference type="STRING" id="448386.A0A2V3IRF4"/>
<feature type="region of interest" description="Disordered" evidence="1">
    <location>
        <begin position="135"/>
        <end position="173"/>
    </location>
</feature>
<name>A0A2V3IRF4_9FLOR</name>
<feature type="compositionally biased region" description="Polar residues" evidence="1">
    <location>
        <begin position="153"/>
        <end position="162"/>
    </location>
</feature>
<dbReference type="AlphaFoldDB" id="A0A2V3IRF4"/>
<feature type="domain" description="UBC core" evidence="2">
    <location>
        <begin position="184"/>
        <end position="358"/>
    </location>
</feature>
<dbReference type="PROSITE" id="PS50127">
    <property type="entry name" value="UBC_2"/>
    <property type="match status" value="1"/>
</dbReference>
<protein>
    <recommendedName>
        <fullName evidence="2">UBC core domain-containing protein</fullName>
    </recommendedName>
</protein>
<proteinExistence type="predicted"/>
<organism evidence="3 4">
    <name type="scientific">Gracilariopsis chorda</name>
    <dbReference type="NCBI Taxonomy" id="448386"/>
    <lineage>
        <taxon>Eukaryota</taxon>
        <taxon>Rhodophyta</taxon>
        <taxon>Florideophyceae</taxon>
        <taxon>Rhodymeniophycidae</taxon>
        <taxon>Gracilariales</taxon>
        <taxon>Gracilariaceae</taxon>
        <taxon>Gracilariopsis</taxon>
    </lineage>
</organism>
<dbReference type="SMART" id="SM00212">
    <property type="entry name" value="UBCc"/>
    <property type="match status" value="1"/>
</dbReference>
<evidence type="ECO:0000313" key="3">
    <source>
        <dbReference type="EMBL" id="PXF44698.1"/>
    </source>
</evidence>
<dbReference type="CDD" id="cd23802">
    <property type="entry name" value="UBCc_UBE2Q"/>
    <property type="match status" value="1"/>
</dbReference>
<comment type="caution">
    <text evidence="3">The sequence shown here is derived from an EMBL/GenBank/DDBJ whole genome shotgun (WGS) entry which is preliminary data.</text>
</comment>
<reference evidence="3 4" key="1">
    <citation type="journal article" date="2018" name="Mol. Biol. Evol.">
        <title>Analysis of the draft genome of the red seaweed Gracilariopsis chorda provides insights into genome size evolution in Rhodophyta.</title>
        <authorList>
            <person name="Lee J."/>
            <person name="Yang E.C."/>
            <person name="Graf L."/>
            <person name="Yang J.H."/>
            <person name="Qiu H."/>
            <person name="Zel Zion U."/>
            <person name="Chan C.X."/>
            <person name="Stephens T.G."/>
            <person name="Weber A.P.M."/>
            <person name="Boo G.H."/>
            <person name="Boo S.M."/>
            <person name="Kim K.M."/>
            <person name="Shin Y."/>
            <person name="Jung M."/>
            <person name="Lee S.J."/>
            <person name="Yim H.S."/>
            <person name="Lee J.H."/>
            <person name="Bhattacharya D."/>
            <person name="Yoon H.S."/>
        </authorList>
    </citation>
    <scope>NUCLEOTIDE SEQUENCE [LARGE SCALE GENOMIC DNA]</scope>
    <source>
        <strain evidence="3 4">SKKU-2015</strain>
        <tissue evidence="3">Whole body</tissue>
    </source>
</reference>
<dbReference type="EMBL" id="NBIV01000083">
    <property type="protein sequence ID" value="PXF44698.1"/>
    <property type="molecule type" value="Genomic_DNA"/>
</dbReference>
<dbReference type="Pfam" id="PF00179">
    <property type="entry name" value="UQ_con"/>
    <property type="match status" value="1"/>
</dbReference>
<keyword evidence="4" id="KW-1185">Reference proteome</keyword>
<dbReference type="InterPro" id="IPR000608">
    <property type="entry name" value="UBC"/>
</dbReference>
<gene>
    <name evidence="3" type="ORF">BWQ96_05555</name>
</gene>
<evidence type="ECO:0000313" key="4">
    <source>
        <dbReference type="Proteomes" id="UP000247409"/>
    </source>
</evidence>
<dbReference type="SUPFAM" id="SSF54495">
    <property type="entry name" value="UBC-like"/>
    <property type="match status" value="1"/>
</dbReference>
<accession>A0A2V3IRF4</accession>
<sequence length="358" mass="39609">MDQQALEALRSWKACDDIISVSPCASKPPVVAYDGKGAVFTARASFEFPDGGRFYLLLSGSNATSPNDDAEPLTAMIEDDLGLPDGFLIDINTFLFSDFSESARHLTPAQVVHQVLFNAGRVYDNIVGIAATARKYKPKPRPPSQAVHASIPDQLTSDNNANVAKRKRPPPIPIKDPVFAPSRLATTTLMKQISILQAMDTRRDGFTAQPTADDLYQWTVMLYFDNISGCDLVDDIKNIPECQGVELELRFPSGYPNAPPFIRVVSPYIFGGHVGPHGGICMELLTTSGWAPVYSLDLVCIQIRALLIQGRARAFRSHQSHVKSYTYEGALNDHRRIVRTHRWNVPDSNPNKTKKQRS</sequence>
<dbReference type="Gene3D" id="3.10.110.10">
    <property type="entry name" value="Ubiquitin Conjugating Enzyme"/>
    <property type="match status" value="1"/>
</dbReference>